<dbReference type="GO" id="GO:0003700">
    <property type="term" value="F:DNA-binding transcription factor activity"/>
    <property type="evidence" value="ECO:0007669"/>
    <property type="project" value="TreeGrafter"/>
</dbReference>
<dbReference type="Gene3D" id="1.10.357.10">
    <property type="entry name" value="Tetracycline Repressor, domain 2"/>
    <property type="match status" value="1"/>
</dbReference>
<accession>A0A8J4DSV9</accession>
<keyword evidence="1" id="KW-0805">Transcription regulation</keyword>
<feature type="DNA-binding region" description="H-T-H motif" evidence="4">
    <location>
        <begin position="37"/>
        <end position="56"/>
    </location>
</feature>
<protein>
    <submittedName>
        <fullName evidence="6">Putative transcriptional regulator, TetR family protein</fullName>
    </submittedName>
</protein>
<gene>
    <name evidence="6" type="ORF">Val02_51690</name>
</gene>
<name>A0A8J4DSV9_9ACTN</name>
<dbReference type="InterPro" id="IPR001647">
    <property type="entry name" value="HTH_TetR"/>
</dbReference>
<feature type="domain" description="HTH tetR-type" evidence="5">
    <location>
        <begin position="14"/>
        <end position="74"/>
    </location>
</feature>
<dbReference type="Gene3D" id="1.10.10.60">
    <property type="entry name" value="Homeodomain-like"/>
    <property type="match status" value="1"/>
</dbReference>
<dbReference type="SUPFAM" id="SSF46689">
    <property type="entry name" value="Homeodomain-like"/>
    <property type="match status" value="1"/>
</dbReference>
<dbReference type="PANTHER" id="PTHR30055">
    <property type="entry name" value="HTH-TYPE TRANSCRIPTIONAL REGULATOR RUTR"/>
    <property type="match status" value="1"/>
</dbReference>
<reference evidence="6" key="1">
    <citation type="submission" date="2021-01" db="EMBL/GenBank/DDBJ databases">
        <title>Whole genome shotgun sequence of Virgisporangium aliadipatigenens NBRC 105644.</title>
        <authorList>
            <person name="Komaki H."/>
            <person name="Tamura T."/>
        </authorList>
    </citation>
    <scope>NUCLEOTIDE SEQUENCE</scope>
    <source>
        <strain evidence="6">NBRC 105644</strain>
    </source>
</reference>
<evidence type="ECO:0000313" key="6">
    <source>
        <dbReference type="EMBL" id="GIJ48283.1"/>
    </source>
</evidence>
<dbReference type="RefSeq" id="WP_203901779.1">
    <property type="nucleotide sequence ID" value="NZ_BOPF01000020.1"/>
</dbReference>
<evidence type="ECO:0000259" key="5">
    <source>
        <dbReference type="PROSITE" id="PS50977"/>
    </source>
</evidence>
<dbReference type="InterPro" id="IPR011075">
    <property type="entry name" value="TetR_C"/>
</dbReference>
<dbReference type="PROSITE" id="PS50977">
    <property type="entry name" value="HTH_TETR_2"/>
    <property type="match status" value="1"/>
</dbReference>
<dbReference type="Pfam" id="PF00440">
    <property type="entry name" value="TetR_N"/>
    <property type="match status" value="1"/>
</dbReference>
<dbReference type="InterPro" id="IPR036271">
    <property type="entry name" value="Tet_transcr_reg_TetR-rel_C_sf"/>
</dbReference>
<proteinExistence type="predicted"/>
<keyword evidence="7" id="KW-1185">Reference proteome</keyword>
<comment type="caution">
    <text evidence="6">The sequence shown here is derived from an EMBL/GenBank/DDBJ whole genome shotgun (WGS) entry which is preliminary data.</text>
</comment>
<dbReference type="PRINTS" id="PR00455">
    <property type="entry name" value="HTHTETR"/>
</dbReference>
<dbReference type="InterPro" id="IPR009057">
    <property type="entry name" value="Homeodomain-like_sf"/>
</dbReference>
<evidence type="ECO:0000256" key="1">
    <source>
        <dbReference type="ARBA" id="ARBA00023015"/>
    </source>
</evidence>
<dbReference type="GO" id="GO:0000976">
    <property type="term" value="F:transcription cis-regulatory region binding"/>
    <property type="evidence" value="ECO:0007669"/>
    <property type="project" value="TreeGrafter"/>
</dbReference>
<dbReference type="Pfam" id="PF16859">
    <property type="entry name" value="TetR_C_11"/>
    <property type="match status" value="1"/>
</dbReference>
<dbReference type="Proteomes" id="UP000619260">
    <property type="component" value="Unassembled WGS sequence"/>
</dbReference>
<organism evidence="6 7">
    <name type="scientific">Virgisporangium aliadipatigenens</name>
    <dbReference type="NCBI Taxonomy" id="741659"/>
    <lineage>
        <taxon>Bacteria</taxon>
        <taxon>Bacillati</taxon>
        <taxon>Actinomycetota</taxon>
        <taxon>Actinomycetes</taxon>
        <taxon>Micromonosporales</taxon>
        <taxon>Micromonosporaceae</taxon>
        <taxon>Virgisporangium</taxon>
    </lineage>
</organism>
<sequence length="193" mass="21502">MPALHHGNRHGRSEQARRSVLEAADDLLAERGFAALTVEGIAARAGVSKQTIYRWWSSKVDILLDTLADDMAQMLTPPDYRDLRRDLSEHLHRVARFLTESDAGAVYRALVGQAQHDPALAARLRTDYLSEQRARDRLPLLRGIERGDLPAGTDVDVAIDRLFGPLYLRVLVTGEPVPRAFTDRLVDAYLAAP</sequence>
<dbReference type="EMBL" id="BOPF01000020">
    <property type="protein sequence ID" value="GIJ48283.1"/>
    <property type="molecule type" value="Genomic_DNA"/>
</dbReference>
<evidence type="ECO:0000313" key="7">
    <source>
        <dbReference type="Proteomes" id="UP000619260"/>
    </source>
</evidence>
<dbReference type="PANTHER" id="PTHR30055:SF148">
    <property type="entry name" value="TETR-FAMILY TRANSCRIPTIONAL REGULATOR"/>
    <property type="match status" value="1"/>
</dbReference>
<evidence type="ECO:0000256" key="2">
    <source>
        <dbReference type="ARBA" id="ARBA00023125"/>
    </source>
</evidence>
<evidence type="ECO:0000256" key="3">
    <source>
        <dbReference type="ARBA" id="ARBA00023163"/>
    </source>
</evidence>
<dbReference type="SUPFAM" id="SSF48498">
    <property type="entry name" value="Tetracyclin repressor-like, C-terminal domain"/>
    <property type="match status" value="1"/>
</dbReference>
<evidence type="ECO:0000256" key="4">
    <source>
        <dbReference type="PROSITE-ProRule" id="PRU00335"/>
    </source>
</evidence>
<keyword evidence="2 4" id="KW-0238">DNA-binding</keyword>
<dbReference type="InterPro" id="IPR050109">
    <property type="entry name" value="HTH-type_TetR-like_transc_reg"/>
</dbReference>
<dbReference type="AlphaFoldDB" id="A0A8J4DSV9"/>
<keyword evidence="3" id="KW-0804">Transcription</keyword>